<dbReference type="EMBL" id="KM262844">
    <property type="protein sequence ID" value="AIY22333.1"/>
    <property type="molecule type" value="Genomic_DNA"/>
</dbReference>
<dbReference type="Proteomes" id="UP000594565">
    <property type="component" value="Segment"/>
</dbReference>
<dbReference type="Proteomes" id="UP000500898">
    <property type="component" value="Segment"/>
</dbReference>
<dbReference type="EMBL" id="KX354450">
    <property type="protein sequence ID" value="AOO54514.1"/>
    <property type="molecule type" value="Genomic_DNA"/>
</dbReference>
<evidence type="ECO:0000313" key="8">
    <source>
        <dbReference type="EMBL" id="QIM07086.1"/>
    </source>
</evidence>
<evidence type="ECO:0000313" key="14">
    <source>
        <dbReference type="EMBL" id="QIM08490.1"/>
    </source>
</evidence>
<reference evidence="6" key="4">
    <citation type="journal article" date="2016" name="Genome Announc.">
        <title>Complete genome sequence of an African swine fever virus isolate from Sardinia, Italy.</title>
        <authorList>
            <person name="Granberg F."/>
            <person name="Torresi C."/>
            <person name="Oggiano A."/>
            <person name="Malmberg M."/>
            <person name="Iscaro C."/>
            <person name="De Mia G.M."/>
            <person name="Sandor B."/>
        </authorList>
    </citation>
    <scope>NUCLEOTIDE SEQUENCE [LARGE SCALE GENOMIC DNA]</scope>
    <source>
        <strain evidence="6">47/Ss/2008</strain>
    </source>
</reference>
<dbReference type="RefSeq" id="NP_042835.1">
    <property type="nucleotide sequence ID" value="NC_001659.2"/>
</dbReference>
<evidence type="ECO:0000313" key="22">
    <source>
        <dbReference type="Proteomes" id="UP000117635"/>
    </source>
</evidence>
<dbReference type="EMBL" id="KM262845">
    <property type="protein sequence ID" value="AIY22491.1"/>
    <property type="molecule type" value="Genomic_DNA"/>
</dbReference>
<dbReference type="GeneID" id="41901350"/>
<dbReference type="EMBL" id="MN270971">
    <property type="protein sequence ID" value="QIM07321.1"/>
    <property type="molecule type" value="Genomic_DNA"/>
</dbReference>
<evidence type="ECO:0000313" key="5">
    <source>
        <dbReference type="EMBL" id="AKO62823.1"/>
    </source>
</evidence>
<dbReference type="Proteomes" id="UP000501235">
    <property type="component" value="Segment"/>
</dbReference>
<evidence type="ECO:0000313" key="16">
    <source>
        <dbReference type="EMBL" id="QIM08956.1"/>
    </source>
</evidence>
<dbReference type="RefSeq" id="YP_009702547.1">
    <property type="nucleotide sequence ID" value="NC_044942.1"/>
</dbReference>
<organismHost>
    <name type="scientific">Phacochoerus africanus</name>
    <name type="common">Warthog</name>
    <dbReference type="NCBI Taxonomy" id="41426"/>
</organismHost>
<dbReference type="GeneID" id="41901512"/>
<accession>A0A0A1E0U2</accession>
<evidence type="ECO:0000313" key="11">
    <source>
        <dbReference type="EMBL" id="QIM07789.1"/>
    </source>
</evidence>
<reference evidence="25 26" key="6">
    <citation type="journal article" date="2020" name="Transbound. Emerg. Dis.">
        <title>The evolution of African swine fever virus in Sardinia (1978 to 2014) as revealed by whole genome sequencing and comparative analysis.</title>
        <authorList>
            <person name="Torresi C."/>
            <person name="Fiori M."/>
            <person name="Bertolotti L."/>
            <person name="Floris M."/>
            <person name="Colitti B."/>
            <person name="Giammarioli M."/>
            <person name="Dei Giudici S."/>
            <person name="Oggiano A."/>
            <person name="Malmberg M."/>
            <person name="De Mia G.M."/>
            <person name="Belak S."/>
            <person name="Granberg F."/>
        </authorList>
    </citation>
    <scope>NUCLEOTIDE SEQUENCE [LARGE SCALE GENOMIC DNA]</scope>
    <source>
        <strain evidence="9">139/Nu/1981</strain>
        <strain evidence="10">140/Or/1985</strain>
        <strain evidence="12">141/Nu/1990</strain>
        <strain evidence="13">142/Nu/1995</strain>
        <strain evidence="18">22653/Ca/2014</strain>
        <strain evidence="15">26/Ss/2004</strain>
        <strain evidence="7">56/Ca/1978</strain>
        <strain evidence="8">57/Ca/1979</strain>
        <strain evidence="14">60/Nu/1997</strain>
        <strain evidence="16">72407/Ss/2005</strain>
        <strain evidence="11">85/Ca/1985</strain>
        <strain evidence="17">97/Ot/2012</strain>
    </source>
</reference>
<dbReference type="GeneID" id="41901191"/>
<dbReference type="EMBL" id="MN270975">
    <property type="protein sequence ID" value="QIM08257.1"/>
    <property type="molecule type" value="Genomic_DNA"/>
</dbReference>
<reference evidence="4" key="5">
    <citation type="journal article" date="2016" name="Virol Rep">
        <title>Genomic analysis of Sardinian 26544/OG10 isolate of African swine fever virus.</title>
        <authorList>
            <person name="Bacciu D."/>
            <person name="Deligios M."/>
            <person name="Sanna G."/>
            <person name="Paola Madrau M."/>
            <person name="Luisa Sanna M."/>
            <person name="Dei Giudici S."/>
            <person name="Oggiano A."/>
        </authorList>
    </citation>
    <scope>NUCLEOTIDE SEQUENCE</scope>
    <source>
        <strain evidence="4">26544/OG10</strain>
    </source>
</reference>
<organismHost>
    <name type="scientific">Ornithodoros moubata</name>
    <name type="common">Soft tick</name>
    <name type="synonym">Argasid tick</name>
    <dbReference type="NCBI Taxonomy" id="6938"/>
</organismHost>
<reference evidence="5 24" key="3">
    <citation type="journal article" date="2015" name="PLoS ONE">
        <title>Genome Sequence of African Swine Fever Virus BA71, the Virulent Parental Strain of the Nonpathogenic and Tissue-Culture Adapted BA71V.</title>
        <authorList>
            <person name="Rodriguez J.M."/>
            <person name="Moreno L.T."/>
            <person name="Alejo A."/>
            <person name="Lacasta A."/>
            <person name="Rodriguez F."/>
            <person name="Salas M.L."/>
        </authorList>
    </citation>
    <scope>NUCLEOTIDE SEQUENCE [LARGE SCALE GENOMIC DNA]</scope>
    <source>
        <strain evidence="5 24">BA71</strain>
    </source>
</reference>
<dbReference type="KEGG" id="vg:41901191"/>
<dbReference type="EMBL" id="MN270976">
    <property type="protein sequence ID" value="QIM08490.1"/>
    <property type="molecule type" value="Genomic_DNA"/>
</dbReference>
<evidence type="ECO:0000313" key="4">
    <source>
        <dbReference type="EMBL" id="AJZ77141.1"/>
    </source>
</evidence>
<dbReference type="Proteomes" id="UP000117635">
    <property type="component" value="Segment"/>
</dbReference>
<dbReference type="Proteomes" id="UP000503066">
    <property type="component" value="Genome"/>
</dbReference>
<evidence type="ECO:0000313" key="17">
    <source>
        <dbReference type="EMBL" id="QIM09189.1"/>
    </source>
</evidence>
<evidence type="ECO:0000313" key="21">
    <source>
        <dbReference type="Proteomes" id="UP000110401"/>
    </source>
</evidence>
<dbReference type="EMBL" id="MN270973">
    <property type="protein sequence ID" value="QIM07789.1"/>
    <property type="molecule type" value="Genomic_DNA"/>
</dbReference>
<dbReference type="GeneID" id="41902235"/>
<dbReference type="Proteomes" id="UP000142390">
    <property type="component" value="Segment"/>
</dbReference>
<dbReference type="Proteomes" id="UP000501487">
    <property type="component" value="Segment"/>
</dbReference>
<evidence type="ECO:0000313" key="15">
    <source>
        <dbReference type="EMBL" id="QIM08723.1"/>
    </source>
</evidence>
<evidence type="ECO:0000313" key="10">
    <source>
        <dbReference type="EMBL" id="QIM07556.1"/>
    </source>
</evidence>
<evidence type="ECO:0000313" key="2">
    <source>
        <dbReference type="EMBL" id="AIY22333.1"/>
    </source>
</evidence>
<dbReference type="EMBL" id="MN270979">
    <property type="protein sequence ID" value="QIM09189.1"/>
    <property type="molecule type" value="Genomic_DNA"/>
</dbReference>
<dbReference type="Proteomes" id="UP000241813">
    <property type="component" value="Segment"/>
</dbReference>
<proteinExistence type="predicted"/>
<dbReference type="Proteomes" id="UP000502885">
    <property type="component" value="Segment"/>
</dbReference>
<dbReference type="RefSeq" id="YP_009702708.1">
    <property type="nucleotide sequence ID" value="NC_044943.1"/>
</dbReference>
<dbReference type="Proteomes" id="UP000501990">
    <property type="component" value="Segment"/>
</dbReference>
<evidence type="ECO:0000313" key="18">
    <source>
        <dbReference type="EMBL" id="QIM09422.1"/>
    </source>
</evidence>
<dbReference type="EMBL" id="MN270978">
    <property type="protein sequence ID" value="QIM08956.1"/>
    <property type="molecule type" value="Genomic_DNA"/>
</dbReference>
<reference evidence="22" key="1">
    <citation type="submission" date="2014-07" db="EMBL/GenBank/DDBJ databases">
        <title>Complete genome sequence of African Swine Fever Virus strain 26544/OG10 isolated in Sardinia.</title>
        <authorList>
            <person name="Dei Giudici S."/>
            <person name="Bacciu D."/>
            <person name="Sanna G."/>
            <person name="Deligios M."/>
            <person name="Oggiano A."/>
        </authorList>
    </citation>
    <scope>NUCLEOTIDE SEQUENCE [LARGE SCALE GENOMIC DNA]</scope>
</reference>
<gene>
    <name evidence="2" type="primary">I177L</name>
    <name evidence="6" type="ORF">AFSV47Ss_0209</name>
</gene>
<dbReference type="EMBL" id="MT932579">
    <property type="protein sequence ID" value="QPL12103.1"/>
    <property type="molecule type" value="Genomic_DNA"/>
</dbReference>
<keyword evidence="1" id="KW-1133">Transmembrane helix</keyword>
<dbReference type="Proteomes" id="UP000501683">
    <property type="component" value="Segment"/>
</dbReference>
<feature type="transmembrane region" description="Helical" evidence="1">
    <location>
        <begin position="5"/>
        <end position="21"/>
    </location>
</feature>
<dbReference type="KEGG" id="vg:41901350"/>
<dbReference type="KEGG" id="vg:22220371"/>
<dbReference type="Proteomes" id="UP000501465">
    <property type="component" value="Segment"/>
</dbReference>
<dbReference type="GeneID" id="22220371"/>
<protein>
    <submittedName>
        <fullName evidence="2 4">I177L</fullName>
    </submittedName>
</protein>
<dbReference type="EMBL" id="MN270980">
    <property type="protein sequence ID" value="QIM09422.1"/>
    <property type="molecule type" value="Genomic_DNA"/>
</dbReference>
<organismHost>
    <name type="scientific">Ornithodoros</name>
    <name type="common">relapsing fever ticks</name>
    <dbReference type="NCBI Taxonomy" id="6937"/>
</organismHost>
<evidence type="ECO:0000313" key="9">
    <source>
        <dbReference type="EMBL" id="QIM07321.1"/>
    </source>
</evidence>
<dbReference type="Proteomes" id="UP000594644">
    <property type="component" value="Segment"/>
</dbReference>
<dbReference type="EMBL" id="MN270969">
    <property type="protein sequence ID" value="QIM06851.1"/>
    <property type="molecule type" value="Genomic_DNA"/>
</dbReference>
<dbReference type="Proteomes" id="UP000503294">
    <property type="component" value="Segment"/>
</dbReference>
<dbReference type="EMBL" id="MN270974">
    <property type="protein sequence ID" value="QIM08022.1"/>
    <property type="molecule type" value="Genomic_DNA"/>
</dbReference>
<dbReference type="Proteomes" id="UP000266411">
    <property type="component" value="Segment"/>
</dbReference>
<organismHost>
    <name type="scientific">Potamochoerus larvatus</name>
    <name type="common">Bushpig</name>
    <dbReference type="NCBI Taxonomy" id="273792"/>
</organismHost>
<dbReference type="EMBL" id="KP055815">
    <property type="protein sequence ID" value="AKO62823.1"/>
    <property type="molecule type" value="Genomic_DNA"/>
</dbReference>
<keyword evidence="1" id="KW-0812">Transmembrane</keyword>
<evidence type="ECO:0000256" key="1">
    <source>
        <dbReference type="SAM" id="Phobius"/>
    </source>
</evidence>
<dbReference type="KEGG" id="vg:41902235"/>
<dbReference type="Proteomes" id="UP000110401">
    <property type="component" value="Segment"/>
</dbReference>
<evidence type="ECO:0000313" key="13">
    <source>
        <dbReference type="EMBL" id="QIM08257.1"/>
    </source>
</evidence>
<dbReference type="RefSeq" id="YP_009703427.1">
    <property type="nucleotide sequence ID" value="NC_044955.1"/>
</dbReference>
<evidence type="ECO:0000313" key="12">
    <source>
        <dbReference type="EMBL" id="QIM08022.1"/>
    </source>
</evidence>
<keyword evidence="1" id="KW-0472">Membrane</keyword>
<reference evidence="21 23" key="2">
    <citation type="journal article" date="2015" name="J. Gen. Virol.">
        <title>Related strains of African swine fever virus with different virulence: genome comparison and analysis.</title>
        <authorList>
            <person name="Portugal R."/>
            <person name="Coelho J."/>
            <person name="Hoper D."/>
            <person name="Little N.S."/>
            <person name="Smithson C."/>
            <person name="Upton C."/>
            <person name="Martins C."/>
            <person name="Leitao A."/>
            <person name="Keil G.M."/>
        </authorList>
    </citation>
    <scope>NUCLEOTIDE SEQUENCE [LARGE SCALE GENOMIC DNA]</scope>
    <source>
        <strain evidence="2">L60</strain>
        <strain evidence="3">NHV</strain>
    </source>
</reference>
<evidence type="ECO:0000313" key="3">
    <source>
        <dbReference type="EMBL" id="AIY22491.1"/>
    </source>
</evidence>
<evidence type="ECO:0000313" key="20">
    <source>
        <dbReference type="EMBL" id="QPL12103.1"/>
    </source>
</evidence>
<dbReference type="EMBL" id="MT932578">
    <property type="protein sequence ID" value="QPL11886.1"/>
    <property type="molecule type" value="Genomic_DNA"/>
</dbReference>
<sequence>MYEIILAIIIILLTIIIFYFYKTPFKCITTTKTPVLFIKFQLIAADNYQAITWKNGVLSYEKIDQPTPLYLSVNGLIFDCAKLQPLTTNTNVISGDKDIHIGQTFEYNNLLMWKVNDQGFLNITVTGTKFNLIAITGKLGFYTDPPSHLMIMPLKIFPVHKFSKNEPNKKQKRFIYF</sequence>
<evidence type="ECO:0000313" key="6">
    <source>
        <dbReference type="EMBL" id="AOO54514.1"/>
    </source>
</evidence>
<dbReference type="EMBL" id="MN270970">
    <property type="protein sequence ID" value="QIM07086.1"/>
    <property type="molecule type" value="Genomic_DNA"/>
</dbReference>
<dbReference type="EMBL" id="MN270977">
    <property type="protein sequence ID" value="QIM08723.1"/>
    <property type="molecule type" value="Genomic_DNA"/>
</dbReference>
<reference evidence="19" key="7">
    <citation type="journal article" date="2020" name="Vaccines (Basel)">
        <title>African Swine Fever Circulation among Free-Ranging Pigs in Sardinia: Data from the Eradication Program.</title>
        <authorList>
            <person name="Franzoni G."/>
            <person name="Dei Giudici S."/>
            <person name="Loi F."/>
            <person name="Sanna D."/>
            <person name="Floris M."/>
            <person name="Fiori M."/>
            <person name="Sanna M.L."/>
            <person name="Madrau P."/>
            <person name="Scarpa F."/>
            <person name="Zinellu S."/>
            <person name="Giammarioli M."/>
            <person name="Cappai S."/>
            <person name="De Mia G.M."/>
            <person name="Laddomada A."/>
            <person name="Rolesu S."/>
            <person name="Oggiano A."/>
        </authorList>
    </citation>
    <scope>NUCLEOTIDE SEQUENCE [LARGE SCALE GENOMIC DNA]</scope>
    <source>
        <strain evidence="19">103917/18</strain>
        <strain evidence="20">55234/18</strain>
    </source>
</reference>
<organismHost>
    <name type="scientific">Phacochoerus aethiopicus</name>
    <name type="common">Warthog</name>
    <dbReference type="NCBI Taxonomy" id="85517"/>
</organismHost>
<dbReference type="Proteomes" id="UP000502933">
    <property type="component" value="Segment"/>
</dbReference>
<evidence type="ECO:0000313" key="23">
    <source>
        <dbReference type="Proteomes" id="UP000142390"/>
    </source>
</evidence>
<evidence type="ECO:0000313" key="24">
    <source>
        <dbReference type="Proteomes" id="UP000241813"/>
    </source>
</evidence>
<dbReference type="RefSeq" id="YP_009702389.1">
    <property type="nucleotide sequence ID" value="NC_044941.1"/>
</dbReference>
<organismHost>
    <name type="scientific">Sus scrofa</name>
    <name type="common">Pig</name>
    <dbReference type="NCBI Taxonomy" id="9823"/>
</organismHost>
<organism evidence="2 23">
    <name type="scientific">African swine fever virus</name>
    <name type="common">ASFV</name>
    <dbReference type="NCBI Taxonomy" id="10497"/>
    <lineage>
        <taxon>Viruses</taxon>
        <taxon>Varidnaviria</taxon>
        <taxon>Bamfordvirae</taxon>
        <taxon>Nucleocytoviricota</taxon>
        <taxon>Pokkesviricetes</taxon>
        <taxon>Asfuvirales</taxon>
        <taxon>Asfarviridae</taxon>
        <taxon>Asfivirus</taxon>
        <taxon>Asfivirus haemorrhagiae</taxon>
    </lineage>
</organism>
<evidence type="ECO:0000313" key="25">
    <source>
        <dbReference type="Proteomes" id="UP000500690"/>
    </source>
</evidence>
<evidence type="ECO:0000313" key="19">
    <source>
        <dbReference type="EMBL" id="QPL11886.1"/>
    </source>
</evidence>
<dbReference type="KEGG" id="vg:41901512"/>
<evidence type="ECO:0000313" key="26">
    <source>
        <dbReference type="Proteomes" id="UP000500898"/>
    </source>
</evidence>
<evidence type="ECO:0000313" key="7">
    <source>
        <dbReference type="EMBL" id="QIM06851.1"/>
    </source>
</evidence>
<dbReference type="Proteomes" id="UP000502695">
    <property type="component" value="Segment"/>
</dbReference>
<dbReference type="EMBL" id="KM102979">
    <property type="protein sequence ID" value="AJZ77141.1"/>
    <property type="molecule type" value="Genomic_DNA"/>
</dbReference>
<dbReference type="EMBL" id="MN270972">
    <property type="protein sequence ID" value="QIM07556.1"/>
    <property type="molecule type" value="Genomic_DNA"/>
</dbReference>
<name>A0A0A1E0U2_ASF</name>
<dbReference type="Proteomes" id="UP000500690">
    <property type="component" value="Segment"/>
</dbReference>